<name>A0ABV3XU59_9RHOB</name>
<comment type="pathway">
    <text evidence="1 7">Cell wall biogenesis; peptidoglycan biosynthesis.</text>
</comment>
<dbReference type="Proteomes" id="UP001560019">
    <property type="component" value="Unassembled WGS sequence"/>
</dbReference>
<accession>A0ABV3XU59</accession>
<feature type="active site" description="Proton donor/acceptor" evidence="7">
    <location>
        <position position="427"/>
    </location>
</feature>
<dbReference type="Gene3D" id="1.10.101.10">
    <property type="entry name" value="PGBD-like superfamily/PGBD"/>
    <property type="match status" value="1"/>
</dbReference>
<dbReference type="PROSITE" id="PS52029">
    <property type="entry name" value="LD_TPASE"/>
    <property type="match status" value="1"/>
</dbReference>
<evidence type="ECO:0000256" key="6">
    <source>
        <dbReference type="ARBA" id="ARBA00023316"/>
    </source>
</evidence>
<feature type="active site" description="Nucleophile" evidence="7">
    <location>
        <position position="446"/>
    </location>
</feature>
<dbReference type="InterPro" id="IPR036365">
    <property type="entry name" value="PGBD-like_sf"/>
</dbReference>
<evidence type="ECO:0000313" key="11">
    <source>
        <dbReference type="Proteomes" id="UP001560019"/>
    </source>
</evidence>
<dbReference type="InterPro" id="IPR005490">
    <property type="entry name" value="LD_TPept_cat_dom"/>
</dbReference>
<dbReference type="SUPFAM" id="SSF47090">
    <property type="entry name" value="PGBD-like"/>
    <property type="match status" value="1"/>
</dbReference>
<proteinExistence type="inferred from homology"/>
<comment type="similarity">
    <text evidence="2">Belongs to the YkuD family.</text>
</comment>
<evidence type="ECO:0000259" key="9">
    <source>
        <dbReference type="PROSITE" id="PS52029"/>
    </source>
</evidence>
<dbReference type="PANTHER" id="PTHR41533">
    <property type="entry name" value="L,D-TRANSPEPTIDASE HI_1667-RELATED"/>
    <property type="match status" value="1"/>
</dbReference>
<evidence type="ECO:0000256" key="2">
    <source>
        <dbReference type="ARBA" id="ARBA00005992"/>
    </source>
</evidence>
<dbReference type="InterPro" id="IPR036366">
    <property type="entry name" value="PGBDSf"/>
</dbReference>
<keyword evidence="11" id="KW-1185">Reference proteome</keyword>
<dbReference type="InterPro" id="IPR002477">
    <property type="entry name" value="Peptidoglycan-bd-like"/>
</dbReference>
<dbReference type="EMBL" id="JBEHHI010000002">
    <property type="protein sequence ID" value="MEX5728871.1"/>
    <property type="molecule type" value="Genomic_DNA"/>
</dbReference>
<keyword evidence="4 7" id="KW-0133">Cell shape</keyword>
<evidence type="ECO:0000256" key="1">
    <source>
        <dbReference type="ARBA" id="ARBA00004752"/>
    </source>
</evidence>
<dbReference type="InterPro" id="IPR038063">
    <property type="entry name" value="Transpep_catalytic_dom"/>
</dbReference>
<keyword evidence="3" id="KW-0808">Transferase</keyword>
<evidence type="ECO:0000256" key="7">
    <source>
        <dbReference type="PROSITE-ProRule" id="PRU01373"/>
    </source>
</evidence>
<dbReference type="CDD" id="cd16913">
    <property type="entry name" value="YkuD_like"/>
    <property type="match status" value="1"/>
</dbReference>
<gene>
    <name evidence="10" type="ORF">Ga0609869_002224</name>
</gene>
<evidence type="ECO:0000256" key="5">
    <source>
        <dbReference type="ARBA" id="ARBA00022984"/>
    </source>
</evidence>
<feature type="domain" description="L,D-TPase catalytic" evidence="9">
    <location>
        <begin position="295"/>
        <end position="471"/>
    </location>
</feature>
<dbReference type="RefSeq" id="WP_125407295.1">
    <property type="nucleotide sequence ID" value="NZ_JBEHHI010000002.1"/>
</dbReference>
<feature type="chain" id="PRO_5045296270" evidence="8">
    <location>
        <begin position="33"/>
        <end position="535"/>
    </location>
</feature>
<feature type="signal peptide" evidence="8">
    <location>
        <begin position="1"/>
        <end position="32"/>
    </location>
</feature>
<comment type="caution">
    <text evidence="10">The sequence shown here is derived from an EMBL/GenBank/DDBJ whole genome shotgun (WGS) entry which is preliminary data.</text>
</comment>
<keyword evidence="6 7" id="KW-0961">Cell wall biogenesis/degradation</keyword>
<evidence type="ECO:0000256" key="3">
    <source>
        <dbReference type="ARBA" id="ARBA00022679"/>
    </source>
</evidence>
<evidence type="ECO:0000313" key="10">
    <source>
        <dbReference type="EMBL" id="MEX5728871.1"/>
    </source>
</evidence>
<dbReference type="InterPro" id="IPR052905">
    <property type="entry name" value="LD-transpeptidase_YkuD-like"/>
</dbReference>
<dbReference type="InterPro" id="IPR045380">
    <property type="entry name" value="LD_TPept_scaffold_dom"/>
</dbReference>
<dbReference type="SUPFAM" id="SSF141523">
    <property type="entry name" value="L,D-transpeptidase catalytic domain-like"/>
    <property type="match status" value="1"/>
</dbReference>
<sequence>MISAQPRHPHFFALAGALLLALLGLFAVPAKAQVTAFKQAVAEAAARDEALSEFYRTTNYESLWTGRDDRSRRSAFLRALSDAADHGLPVNRYDPEMLAATFRAARTPREIGQAEVLASRMFLQYAQDIQAGVVNPRNVDDGIKRSAPRRNRLSQLVAFSKSSPRAYLNALVPDSPEYARLLQEKLRLERVLGAGGWGDEVPGRALEPGASGGTVVSLRNRLIAMGYMKRSASQVYDAALQKAVQQFQLDHGLSPDGVAGPATLAEINVSPAKRLGQVIVAMERERWLGPDRGRRHVLVNITDFRASLVENGKTVFATRAVVGKNQHDQRTPEFSDVMEHMIINPTWNVPRSIATKEYLPMLQRNPNAASYLRLVDARGRTVSRNSVDFTQYSARTFPFDMKQPPSSRNALGLVKFMFPNQYNIYLHDTPQKHLFSRETRAFSHGCVRLNDPFDFAYELLKVQTSDPVGFFQSRLATGRETMVELEKPLPVHIVYRTAVTQPKGRTQFRRDIYGRDARIFQALDEAGVVLRAVRG</sequence>
<dbReference type="PANTHER" id="PTHR41533:SF2">
    <property type="entry name" value="BLR7131 PROTEIN"/>
    <property type="match status" value="1"/>
</dbReference>
<dbReference type="Gene3D" id="2.40.440.10">
    <property type="entry name" value="L,D-transpeptidase catalytic domain-like"/>
    <property type="match status" value="1"/>
</dbReference>
<keyword evidence="8" id="KW-0732">Signal</keyword>
<evidence type="ECO:0000256" key="8">
    <source>
        <dbReference type="SAM" id="SignalP"/>
    </source>
</evidence>
<dbReference type="Pfam" id="PF01471">
    <property type="entry name" value="PG_binding_1"/>
    <property type="match status" value="1"/>
</dbReference>
<evidence type="ECO:0000256" key="4">
    <source>
        <dbReference type="ARBA" id="ARBA00022960"/>
    </source>
</evidence>
<protein>
    <submittedName>
        <fullName evidence="10">Murein L,D-transpeptidase YcbB/YkuD</fullName>
    </submittedName>
</protein>
<organism evidence="10 11">
    <name type="scientific">Rhodovulum iodosum</name>
    <dbReference type="NCBI Taxonomy" id="68291"/>
    <lineage>
        <taxon>Bacteria</taxon>
        <taxon>Pseudomonadati</taxon>
        <taxon>Pseudomonadota</taxon>
        <taxon>Alphaproteobacteria</taxon>
        <taxon>Rhodobacterales</taxon>
        <taxon>Paracoccaceae</taxon>
        <taxon>Rhodovulum</taxon>
    </lineage>
</organism>
<dbReference type="Pfam" id="PF03734">
    <property type="entry name" value="YkuD"/>
    <property type="match status" value="1"/>
</dbReference>
<reference evidence="10 11" key="1">
    <citation type="submission" date="2024-06" db="EMBL/GenBank/DDBJ databases">
        <title>Genome of Rhodovulum iodosum, a marine photoferrotroph.</title>
        <authorList>
            <person name="Bianchini G."/>
            <person name="Nikeleit V."/>
            <person name="Kappler A."/>
            <person name="Bryce C."/>
            <person name="Sanchez-Baracaldo P."/>
        </authorList>
    </citation>
    <scope>NUCLEOTIDE SEQUENCE [LARGE SCALE GENOMIC DNA]</scope>
    <source>
        <strain evidence="10 11">UT/N1</strain>
    </source>
</reference>
<keyword evidence="5 7" id="KW-0573">Peptidoglycan synthesis</keyword>
<dbReference type="Pfam" id="PF20142">
    <property type="entry name" value="Scaffold"/>
    <property type="match status" value="1"/>
</dbReference>